<dbReference type="GeneID" id="18812452"/>
<proteinExistence type="predicted"/>
<dbReference type="AlphaFoldDB" id="F8NEK9"/>
<accession>F8NEK9</accession>
<sequence>MPKAAVSWSKEPSFAGVFFLPWIAPDLFKKFLQFNTLGSQLVNTLVVKIVEEQSQIFKILDSTLNDPETKGRLISLVKKALTLMRSKIKEKHKIFIEFRMLLQNNGLPNGPPSSSSASIAGTGPFLAASAADAPEEAQDHEGTALEGHTASNHVSTSV</sequence>
<feature type="region of interest" description="Disordered" evidence="1">
    <location>
        <begin position="128"/>
        <end position="158"/>
    </location>
</feature>
<reference evidence="2" key="1">
    <citation type="submission" date="2011-04" db="EMBL/GenBank/DDBJ databases">
        <title>Evolution of plant cell wall degrading machinery underlies the functional diversity of forest fungi.</title>
        <authorList>
            <consortium name="US DOE Joint Genome Institute (JGI-PGF)"/>
            <person name="Eastwood D.C."/>
            <person name="Floudas D."/>
            <person name="Binder M."/>
            <person name="Majcherczyk A."/>
            <person name="Schneider P."/>
            <person name="Aerts A."/>
            <person name="Asiegbu F.O."/>
            <person name="Baker S.E."/>
            <person name="Barry K."/>
            <person name="Bendiksby M."/>
            <person name="Blumentritt M."/>
            <person name="Coutinho P.M."/>
            <person name="Cullen D."/>
            <person name="Cullen D."/>
            <person name="Gathman A."/>
            <person name="Goodell B."/>
            <person name="Henrissat B."/>
            <person name="Ihrmark K."/>
            <person name="Kauserud H."/>
            <person name="Kohler A."/>
            <person name="LaButti K."/>
            <person name="Lapidus A."/>
            <person name="Lavin J.L."/>
            <person name="Lee Y.-H."/>
            <person name="Lindquist E."/>
            <person name="Lilly W."/>
            <person name="Lucas S."/>
            <person name="Morin E."/>
            <person name="Murat C."/>
            <person name="Oguiza J.A."/>
            <person name="Park J."/>
            <person name="Pisabarro A.G."/>
            <person name="Riley R."/>
            <person name="Rosling A."/>
            <person name="Salamov A."/>
            <person name="Schmidt O."/>
            <person name="Schmutz J."/>
            <person name="Skrede I."/>
            <person name="Stenlid J."/>
            <person name="Wiebenga A."/>
            <person name="Xie X."/>
            <person name="Kues U."/>
            <person name="Hibbett D.S."/>
            <person name="Hoffmeister D."/>
            <person name="Hogberg N."/>
            <person name="Martin F."/>
            <person name="Grigoriev I.V."/>
            <person name="Watkinson S.C."/>
        </authorList>
    </citation>
    <scope>NUCLEOTIDE SEQUENCE</scope>
    <source>
        <strain evidence="2">S7.9</strain>
    </source>
</reference>
<organism>
    <name type="scientific">Serpula lacrymans var. lacrymans (strain S7.9)</name>
    <name type="common">Dry rot fungus</name>
    <dbReference type="NCBI Taxonomy" id="578457"/>
    <lineage>
        <taxon>Eukaryota</taxon>
        <taxon>Fungi</taxon>
        <taxon>Dikarya</taxon>
        <taxon>Basidiomycota</taxon>
        <taxon>Agaricomycotina</taxon>
        <taxon>Agaricomycetes</taxon>
        <taxon>Agaricomycetidae</taxon>
        <taxon>Boletales</taxon>
        <taxon>Coniophorineae</taxon>
        <taxon>Serpulaceae</taxon>
        <taxon>Serpula</taxon>
    </lineage>
</organism>
<gene>
    <name evidence="2" type="ORF">SERLADRAFT_404723</name>
</gene>
<dbReference type="Proteomes" id="UP000008064">
    <property type="component" value="Unassembled WGS sequence"/>
</dbReference>
<dbReference type="HOGENOM" id="CLU_1670454_0_0_1"/>
<dbReference type="RefSeq" id="XP_007312527.1">
    <property type="nucleotide sequence ID" value="XM_007312465.1"/>
</dbReference>
<protein>
    <submittedName>
        <fullName evidence="2">Uncharacterized protein</fullName>
    </submittedName>
</protein>
<dbReference type="KEGG" id="sla:SERLADRAFT_404723"/>
<evidence type="ECO:0000256" key="1">
    <source>
        <dbReference type="SAM" id="MobiDB-lite"/>
    </source>
</evidence>
<feature type="compositionally biased region" description="Polar residues" evidence="1">
    <location>
        <begin position="149"/>
        <end position="158"/>
    </location>
</feature>
<evidence type="ECO:0000313" key="2">
    <source>
        <dbReference type="EMBL" id="EGO30643.1"/>
    </source>
</evidence>
<dbReference type="EMBL" id="GL945428">
    <property type="protein sequence ID" value="EGO30643.1"/>
    <property type="molecule type" value="Genomic_DNA"/>
</dbReference>
<name>F8NEK9_SERL9</name>